<comment type="catalytic activity">
    <reaction evidence="15">
        <text>IMP + diphosphate = hypoxanthine + 5-phospho-alpha-D-ribose 1-diphosphate</text>
        <dbReference type="Rhea" id="RHEA:17973"/>
        <dbReference type="ChEBI" id="CHEBI:17368"/>
        <dbReference type="ChEBI" id="CHEBI:33019"/>
        <dbReference type="ChEBI" id="CHEBI:58017"/>
        <dbReference type="ChEBI" id="CHEBI:58053"/>
        <dbReference type="EC" id="2.4.2.8"/>
    </reaction>
    <physiologicalReaction direction="right-to-left" evidence="15">
        <dbReference type="Rhea" id="RHEA:17975"/>
    </physiologicalReaction>
</comment>
<comment type="caution">
    <text evidence="18">The sequence shown here is derived from an EMBL/GenBank/DDBJ whole genome shotgun (WGS) entry which is preliminary data.</text>
</comment>
<dbReference type="EC" id="2.4.2.8" evidence="16"/>
<feature type="domain" description="Phosphoribosyltransferase" evidence="17">
    <location>
        <begin position="6"/>
        <end position="154"/>
    </location>
</feature>
<dbReference type="Proteomes" id="UP000051922">
    <property type="component" value="Unassembled WGS sequence"/>
</dbReference>
<evidence type="ECO:0000256" key="7">
    <source>
        <dbReference type="ARBA" id="ARBA00022490"/>
    </source>
</evidence>
<dbReference type="SUPFAM" id="SSF53271">
    <property type="entry name" value="PRTase-like"/>
    <property type="match status" value="1"/>
</dbReference>
<evidence type="ECO:0000256" key="14">
    <source>
        <dbReference type="ARBA" id="ARBA00048811"/>
    </source>
</evidence>
<keyword evidence="12 16" id="KW-0547">Nucleotide-binding</keyword>
<dbReference type="GO" id="GO:0006178">
    <property type="term" value="P:guanine salvage"/>
    <property type="evidence" value="ECO:0007669"/>
    <property type="project" value="TreeGrafter"/>
</dbReference>
<evidence type="ECO:0000256" key="16">
    <source>
        <dbReference type="RuleBase" id="RU364099"/>
    </source>
</evidence>
<comment type="pathway">
    <text evidence="5">Purine metabolism; GMP biosynthesis via salvage pathway; GMP from guanine: step 1/1.</text>
</comment>
<gene>
    <name evidence="18" type="ORF">FC50_GL002164</name>
</gene>
<keyword evidence="19" id="KW-1185">Reference proteome</keyword>
<dbReference type="InterPro" id="IPR029057">
    <property type="entry name" value="PRTase-like"/>
</dbReference>
<dbReference type="STRING" id="1423783.FC50_GL002164"/>
<dbReference type="InterPro" id="IPR050408">
    <property type="entry name" value="HGPRT"/>
</dbReference>
<evidence type="ECO:0000313" key="18">
    <source>
        <dbReference type="EMBL" id="KRL87584.1"/>
    </source>
</evidence>
<evidence type="ECO:0000256" key="3">
    <source>
        <dbReference type="ARBA" id="ARBA00004496"/>
    </source>
</evidence>
<comment type="pathway">
    <text evidence="4 16">Purine metabolism; IMP biosynthesis via salvage pathway; IMP from hypoxanthine: step 1/1.</text>
</comment>
<dbReference type="GO" id="GO:0006166">
    <property type="term" value="P:purine ribonucleoside salvage"/>
    <property type="evidence" value="ECO:0007669"/>
    <property type="project" value="UniProtKB-KW"/>
</dbReference>
<evidence type="ECO:0000256" key="12">
    <source>
        <dbReference type="ARBA" id="ARBA00022741"/>
    </source>
</evidence>
<name>A0A0R1U2Q5_9LACO</name>
<evidence type="ECO:0000256" key="4">
    <source>
        <dbReference type="ARBA" id="ARBA00004669"/>
    </source>
</evidence>
<accession>A0A0R1U2Q5</accession>
<dbReference type="GO" id="GO:0052657">
    <property type="term" value="F:guanine phosphoribosyltransferase activity"/>
    <property type="evidence" value="ECO:0007669"/>
    <property type="project" value="UniProtKB-ARBA"/>
</dbReference>
<dbReference type="GO" id="GO:0000287">
    <property type="term" value="F:magnesium ion binding"/>
    <property type="evidence" value="ECO:0007669"/>
    <property type="project" value="TreeGrafter"/>
</dbReference>
<evidence type="ECO:0000259" key="17">
    <source>
        <dbReference type="Pfam" id="PF00156"/>
    </source>
</evidence>
<dbReference type="PANTHER" id="PTHR43340">
    <property type="entry name" value="HYPOXANTHINE-GUANINE PHOSPHORIBOSYLTRANSFERASE"/>
    <property type="match status" value="1"/>
</dbReference>
<proteinExistence type="inferred from homology"/>
<dbReference type="GO" id="GO:0004422">
    <property type="term" value="F:hypoxanthine phosphoribosyltransferase activity"/>
    <property type="evidence" value="ECO:0007669"/>
    <property type="project" value="InterPro"/>
</dbReference>
<evidence type="ECO:0000256" key="10">
    <source>
        <dbReference type="ARBA" id="ARBA00022723"/>
    </source>
</evidence>
<sequence>MKVLYSAQDIDATVRRLAATVHDDYADAKPLCVCVLKGAVVFMTDFIRAYDDYLEIDFMDVSSYYGGTESTGDVRIDKDLDTSVKGRDVLIVEDIVDTGTTLKALKALFAHRGARSVKIVALLDKPAGRTVDVQADYVGETVPGEFLVGYGLDYKGLYRNLPYVGVLKPEVYK</sequence>
<evidence type="ECO:0000256" key="6">
    <source>
        <dbReference type="ARBA" id="ARBA00008391"/>
    </source>
</evidence>
<reference evidence="18 19" key="1">
    <citation type="journal article" date="2015" name="Genome Announc.">
        <title>Expanding the biotechnology potential of lactobacilli through comparative genomics of 213 strains and associated genera.</title>
        <authorList>
            <person name="Sun Z."/>
            <person name="Harris H.M."/>
            <person name="McCann A."/>
            <person name="Guo C."/>
            <person name="Argimon S."/>
            <person name="Zhang W."/>
            <person name="Yang X."/>
            <person name="Jeffery I.B."/>
            <person name="Cooney J.C."/>
            <person name="Kagawa T.F."/>
            <person name="Liu W."/>
            <person name="Song Y."/>
            <person name="Salvetti E."/>
            <person name="Wrobel A."/>
            <person name="Rasinkangas P."/>
            <person name="Parkhill J."/>
            <person name="Rea M.C."/>
            <person name="O'Sullivan O."/>
            <person name="Ritari J."/>
            <person name="Douillard F.P."/>
            <person name="Paul Ross R."/>
            <person name="Yang R."/>
            <person name="Briner A.E."/>
            <person name="Felis G.E."/>
            <person name="de Vos W.M."/>
            <person name="Barrangou R."/>
            <person name="Klaenhammer T.R."/>
            <person name="Caufield P.W."/>
            <person name="Cui Y."/>
            <person name="Zhang H."/>
            <person name="O'Toole P.W."/>
        </authorList>
    </citation>
    <scope>NUCLEOTIDE SEQUENCE [LARGE SCALE GENOMIC DNA]</scope>
    <source>
        <strain evidence="18 19">DSM 15945</strain>
    </source>
</reference>
<organism evidence="18 19">
    <name type="scientific">Lacticaseibacillus pantheris DSM 15945 = JCM 12539 = NBRC 106106</name>
    <dbReference type="NCBI Taxonomy" id="1423783"/>
    <lineage>
        <taxon>Bacteria</taxon>
        <taxon>Bacillati</taxon>
        <taxon>Bacillota</taxon>
        <taxon>Bacilli</taxon>
        <taxon>Lactobacillales</taxon>
        <taxon>Lactobacillaceae</taxon>
        <taxon>Lacticaseibacillus</taxon>
    </lineage>
</organism>
<dbReference type="UniPathway" id="UPA00591">
    <property type="reaction ID" value="UER00648"/>
</dbReference>
<dbReference type="PATRIC" id="fig|1423783.4.peg.2216"/>
<dbReference type="InterPro" id="IPR000836">
    <property type="entry name" value="PRTase_dom"/>
</dbReference>
<keyword evidence="10 16" id="KW-0479">Metal-binding</keyword>
<dbReference type="Pfam" id="PF00156">
    <property type="entry name" value="Pribosyltran"/>
    <property type="match status" value="1"/>
</dbReference>
<dbReference type="AlphaFoldDB" id="A0A0R1U2Q5"/>
<keyword evidence="11 16" id="KW-0660">Purine salvage</keyword>
<dbReference type="CDD" id="cd06223">
    <property type="entry name" value="PRTases_typeI"/>
    <property type="match status" value="1"/>
</dbReference>
<comment type="catalytic activity">
    <reaction evidence="14">
        <text>GMP + diphosphate = guanine + 5-phospho-alpha-D-ribose 1-diphosphate</text>
        <dbReference type="Rhea" id="RHEA:25424"/>
        <dbReference type="ChEBI" id="CHEBI:16235"/>
        <dbReference type="ChEBI" id="CHEBI:33019"/>
        <dbReference type="ChEBI" id="CHEBI:58017"/>
        <dbReference type="ChEBI" id="CHEBI:58115"/>
        <dbReference type="EC" id="2.4.2.8"/>
    </reaction>
    <physiologicalReaction direction="right-to-left" evidence="14">
        <dbReference type="Rhea" id="RHEA:25426"/>
    </physiologicalReaction>
</comment>
<dbReference type="PANTHER" id="PTHR43340:SF1">
    <property type="entry name" value="HYPOXANTHINE PHOSPHORIBOSYLTRANSFERASE"/>
    <property type="match status" value="1"/>
</dbReference>
<keyword evidence="8 16" id="KW-0328">Glycosyltransferase</keyword>
<evidence type="ECO:0000256" key="2">
    <source>
        <dbReference type="ARBA" id="ARBA00002049"/>
    </source>
</evidence>
<dbReference type="FunFam" id="3.40.50.2020:FF:000006">
    <property type="entry name" value="Hypoxanthine phosphoribosyltransferase"/>
    <property type="match status" value="1"/>
</dbReference>
<dbReference type="NCBIfam" id="TIGR01203">
    <property type="entry name" value="HGPRTase"/>
    <property type="match status" value="1"/>
</dbReference>
<dbReference type="GO" id="GO:0000166">
    <property type="term" value="F:nucleotide binding"/>
    <property type="evidence" value="ECO:0007669"/>
    <property type="project" value="UniProtKB-KW"/>
</dbReference>
<evidence type="ECO:0000256" key="9">
    <source>
        <dbReference type="ARBA" id="ARBA00022679"/>
    </source>
</evidence>
<dbReference type="Gene3D" id="3.40.50.2020">
    <property type="match status" value="1"/>
</dbReference>
<evidence type="ECO:0000313" key="19">
    <source>
        <dbReference type="Proteomes" id="UP000051922"/>
    </source>
</evidence>
<evidence type="ECO:0000256" key="11">
    <source>
        <dbReference type="ARBA" id="ARBA00022726"/>
    </source>
</evidence>
<keyword evidence="13 16" id="KW-0460">Magnesium</keyword>
<keyword evidence="9 16" id="KW-0808">Transferase</keyword>
<protein>
    <recommendedName>
        <fullName evidence="16">Hypoxanthine phosphoribosyltransferase</fullName>
        <ecNumber evidence="16">2.4.2.8</ecNumber>
    </recommendedName>
</protein>
<dbReference type="GO" id="GO:0005829">
    <property type="term" value="C:cytosol"/>
    <property type="evidence" value="ECO:0007669"/>
    <property type="project" value="TreeGrafter"/>
</dbReference>
<dbReference type="EMBL" id="AZFJ01000017">
    <property type="protein sequence ID" value="KRL87584.1"/>
    <property type="molecule type" value="Genomic_DNA"/>
</dbReference>
<comment type="cofactor">
    <cofactor evidence="1 16">
        <name>Mg(2+)</name>
        <dbReference type="ChEBI" id="CHEBI:18420"/>
    </cofactor>
</comment>
<comment type="similarity">
    <text evidence="6 16">Belongs to the purine/pyrimidine phosphoribosyltransferase family.</text>
</comment>
<evidence type="ECO:0000256" key="15">
    <source>
        <dbReference type="ARBA" id="ARBA00049402"/>
    </source>
</evidence>
<evidence type="ECO:0000256" key="1">
    <source>
        <dbReference type="ARBA" id="ARBA00001946"/>
    </source>
</evidence>
<dbReference type="GO" id="GO:0032263">
    <property type="term" value="P:GMP salvage"/>
    <property type="evidence" value="ECO:0007669"/>
    <property type="project" value="UniProtKB-UniPathway"/>
</dbReference>
<evidence type="ECO:0000256" key="5">
    <source>
        <dbReference type="ARBA" id="ARBA00004676"/>
    </source>
</evidence>
<comment type="function">
    <text evidence="2">Purine salvage pathway enzyme that catalyzes the transfer of the ribosyl-5-phosphate group from 5-phospho-alpha-D-ribose 1-diphosphate (PRPP) to the N9 position of the 6-oxopurines hypoxanthine and guanine to form the corresponding ribonucleotides IMP (inosine 5'-monophosphate) and GMP (guanosine 5'-monophosphate), with the release of PPi.</text>
</comment>
<dbReference type="GO" id="GO:0032264">
    <property type="term" value="P:IMP salvage"/>
    <property type="evidence" value="ECO:0007669"/>
    <property type="project" value="UniProtKB-UniPathway"/>
</dbReference>
<comment type="subcellular location">
    <subcellularLocation>
        <location evidence="3 16">Cytoplasm</location>
    </subcellularLocation>
</comment>
<evidence type="ECO:0000256" key="8">
    <source>
        <dbReference type="ARBA" id="ARBA00022676"/>
    </source>
</evidence>
<dbReference type="UniPathway" id="UPA00909">
    <property type="reaction ID" value="UER00887"/>
</dbReference>
<dbReference type="GO" id="GO:0046100">
    <property type="term" value="P:hypoxanthine metabolic process"/>
    <property type="evidence" value="ECO:0007669"/>
    <property type="project" value="TreeGrafter"/>
</dbReference>
<evidence type="ECO:0000256" key="13">
    <source>
        <dbReference type="ARBA" id="ARBA00022842"/>
    </source>
</evidence>
<keyword evidence="7 16" id="KW-0963">Cytoplasm</keyword>
<dbReference type="InterPro" id="IPR005904">
    <property type="entry name" value="Hxn_phspho_trans"/>
</dbReference>